<name>A0ABY4KUN5_9PSED</name>
<dbReference type="Pfam" id="PF00990">
    <property type="entry name" value="GGDEF"/>
    <property type="match status" value="1"/>
</dbReference>
<feature type="transmembrane region" description="Helical" evidence="2">
    <location>
        <begin position="138"/>
        <end position="159"/>
    </location>
</feature>
<dbReference type="SUPFAM" id="SSF55073">
    <property type="entry name" value="Nucleotide cyclase"/>
    <property type="match status" value="1"/>
</dbReference>
<evidence type="ECO:0000259" key="3">
    <source>
        <dbReference type="SMART" id="SM00267"/>
    </source>
</evidence>
<dbReference type="PANTHER" id="PTHR45138">
    <property type="entry name" value="REGULATORY COMPONENTS OF SENSORY TRANSDUCTION SYSTEM"/>
    <property type="match status" value="1"/>
</dbReference>
<keyword evidence="2" id="KW-1133">Transmembrane helix</keyword>
<dbReference type="SMART" id="SM00267">
    <property type="entry name" value="GGDEF"/>
    <property type="match status" value="1"/>
</dbReference>
<feature type="transmembrane region" description="Helical" evidence="2">
    <location>
        <begin position="110"/>
        <end position="132"/>
    </location>
</feature>
<keyword evidence="2" id="KW-0812">Transmembrane</keyword>
<dbReference type="NCBIfam" id="TIGR00254">
    <property type="entry name" value="GGDEF"/>
    <property type="match status" value="1"/>
</dbReference>
<dbReference type="GO" id="GO:0052621">
    <property type="term" value="F:diguanylate cyclase activity"/>
    <property type="evidence" value="ECO:0007669"/>
    <property type="project" value="UniProtKB-EC"/>
</dbReference>
<gene>
    <name evidence="4" type="ORF">M0M42_05720</name>
</gene>
<evidence type="ECO:0000256" key="2">
    <source>
        <dbReference type="SAM" id="Phobius"/>
    </source>
</evidence>
<evidence type="ECO:0000313" key="5">
    <source>
        <dbReference type="Proteomes" id="UP000831189"/>
    </source>
</evidence>
<dbReference type="PANTHER" id="PTHR45138:SF24">
    <property type="entry name" value="DIGUANYLATE CYCLASE DGCC-RELATED"/>
    <property type="match status" value="1"/>
</dbReference>
<proteinExistence type="predicted"/>
<dbReference type="InterPro" id="IPR043128">
    <property type="entry name" value="Rev_trsase/Diguanyl_cyclase"/>
</dbReference>
<accession>A0ABY4KUN5</accession>
<dbReference type="EMBL" id="CP096208">
    <property type="protein sequence ID" value="UPQ83906.1"/>
    <property type="molecule type" value="Genomic_DNA"/>
</dbReference>
<keyword evidence="4" id="KW-0548">Nucleotidyltransferase</keyword>
<dbReference type="InterPro" id="IPR000160">
    <property type="entry name" value="GGDEF_dom"/>
</dbReference>
<dbReference type="CDD" id="cd01949">
    <property type="entry name" value="GGDEF"/>
    <property type="match status" value="1"/>
</dbReference>
<keyword evidence="2" id="KW-0472">Membrane</keyword>
<reference evidence="4 5" key="1">
    <citation type="submission" date="2022-04" db="EMBL/GenBank/DDBJ databases">
        <title>Pseudomonas knackmussii B09-2.</title>
        <authorList>
            <person name="Deng Y."/>
        </authorList>
    </citation>
    <scope>NUCLEOTIDE SEQUENCE [LARGE SCALE GENOMIC DNA]</scope>
    <source>
        <strain evidence="4 5">B09-2</strain>
    </source>
</reference>
<organism evidence="4 5">
    <name type="scientific">Pseudomonas knackmussii</name>
    <dbReference type="NCBI Taxonomy" id="65741"/>
    <lineage>
        <taxon>Bacteria</taxon>
        <taxon>Pseudomonadati</taxon>
        <taxon>Pseudomonadota</taxon>
        <taxon>Gammaproteobacteria</taxon>
        <taxon>Pseudomonadales</taxon>
        <taxon>Pseudomonadaceae</taxon>
        <taxon>Pseudomonas</taxon>
    </lineage>
</organism>
<evidence type="ECO:0000256" key="1">
    <source>
        <dbReference type="ARBA" id="ARBA00012528"/>
    </source>
</evidence>
<feature type="transmembrane region" description="Helical" evidence="2">
    <location>
        <begin position="166"/>
        <end position="185"/>
    </location>
</feature>
<evidence type="ECO:0000313" key="4">
    <source>
        <dbReference type="EMBL" id="UPQ83906.1"/>
    </source>
</evidence>
<feature type="transmembrane region" description="Helical" evidence="2">
    <location>
        <begin position="77"/>
        <end position="98"/>
    </location>
</feature>
<dbReference type="Gene3D" id="3.30.70.270">
    <property type="match status" value="1"/>
</dbReference>
<dbReference type="InterPro" id="IPR029787">
    <property type="entry name" value="Nucleotide_cyclase"/>
</dbReference>
<feature type="transmembrane region" description="Helical" evidence="2">
    <location>
        <begin position="53"/>
        <end position="71"/>
    </location>
</feature>
<keyword evidence="5" id="KW-1185">Reference proteome</keyword>
<feature type="transmembrane region" description="Helical" evidence="2">
    <location>
        <begin position="197"/>
        <end position="217"/>
    </location>
</feature>
<dbReference type="Proteomes" id="UP000831189">
    <property type="component" value="Chromosome"/>
</dbReference>
<keyword evidence="4" id="KW-0808">Transferase</keyword>
<protein>
    <recommendedName>
        <fullName evidence="1">diguanylate cyclase</fullName>
        <ecNumber evidence="1">2.7.7.65</ecNumber>
    </recommendedName>
</protein>
<sequence>MPSVINQLLSRLAPSVPGGLGSREVKHLASPQWHPFVLNQRRATLILHRARQLALMLVVLMALSSLIDLIAFSYPLWIGLASFRIVACAGLACLLLFCRPDGTLFDGYRALAVLFLVPSAFHITSQMLLAAYPHAGLSAVLAGGYALLPVVLIAGIALFPLTLLEGILAASVVLGAHFLAGYVGWEAVNWPVFVAHSSVLLLVAAVAMLASLSQLVFTMTLVRQTIRDPLTGVFSRGSGEEILQLQWNMARRNDTGLALAFIDLDQFNAINGAWGREAGDQVLRDCTRNMLASLRSSDTVLRWSGTAFVVIMPDTDMEQAKRAMERLVQRGFARRPDGVPLTVSIGLAERCFDFAESHLGLLDIGNERMRTAKAQGRNRLCFGADSDGQSAL</sequence>
<dbReference type="InterPro" id="IPR050469">
    <property type="entry name" value="Diguanylate_Cyclase"/>
</dbReference>
<dbReference type="EC" id="2.7.7.65" evidence="1"/>
<feature type="domain" description="GGDEF" evidence="3">
    <location>
        <begin position="213"/>
        <end position="383"/>
    </location>
</feature>